<accession>A0ABW7R3Q8</accession>
<name>A0ABW7R3Q8_9ACTN</name>
<sequence>MDAVTQVALIGVAGTAVAGFAGMVGAVRAAGVSARGQAALEDSKLRRAAYSSCATSLIVRRDAVCALMEAMRSNSIGPDAARVELPRAQTMRAGVMRTIGAVVVEGPAWLADAAESAARHLDVWLDGLAYWIGEDLPDRMRDREQWDNRQADRLLSEQAIERFARGCRLIVHPRAGPPTAPLVSVRRLAGLRSPPSAEPHVGTRAYRSLVRPVAGEGCARRPRAVRPGLPRRTGPSTPAARLAHLATCSGGSAMTFTDSATVEAHSGRLQCTGEAATPRSG</sequence>
<keyword evidence="3" id="KW-1185">Reference proteome</keyword>
<dbReference type="Proteomes" id="UP001610818">
    <property type="component" value="Unassembled WGS sequence"/>
</dbReference>
<feature type="region of interest" description="Disordered" evidence="1">
    <location>
        <begin position="217"/>
        <end position="237"/>
    </location>
</feature>
<protein>
    <submittedName>
        <fullName evidence="2">Uncharacterized protein</fullName>
    </submittedName>
</protein>
<comment type="caution">
    <text evidence="2">The sequence shown here is derived from an EMBL/GenBank/DDBJ whole genome shotgun (WGS) entry which is preliminary data.</text>
</comment>
<proteinExistence type="predicted"/>
<dbReference type="RefSeq" id="WP_397718706.1">
    <property type="nucleotide sequence ID" value="NZ_JBIRGN010000014.1"/>
</dbReference>
<evidence type="ECO:0000256" key="1">
    <source>
        <dbReference type="SAM" id="MobiDB-lite"/>
    </source>
</evidence>
<organism evidence="2 3">
    <name type="scientific">Streptomyces longisporoflavus</name>
    <dbReference type="NCBI Taxonomy" id="28044"/>
    <lineage>
        <taxon>Bacteria</taxon>
        <taxon>Bacillati</taxon>
        <taxon>Actinomycetota</taxon>
        <taxon>Actinomycetes</taxon>
        <taxon>Kitasatosporales</taxon>
        <taxon>Streptomycetaceae</taxon>
        <taxon>Streptomyces</taxon>
    </lineage>
</organism>
<reference evidence="2 3" key="1">
    <citation type="submission" date="2024-10" db="EMBL/GenBank/DDBJ databases">
        <title>The Natural Products Discovery Center: Release of the First 8490 Sequenced Strains for Exploring Actinobacteria Biosynthetic Diversity.</title>
        <authorList>
            <person name="Kalkreuter E."/>
            <person name="Kautsar S.A."/>
            <person name="Yang D."/>
            <person name="Bader C.D."/>
            <person name="Teijaro C.N."/>
            <person name="Fluegel L."/>
            <person name="Davis C.M."/>
            <person name="Simpson J.R."/>
            <person name="Lauterbach L."/>
            <person name="Steele A.D."/>
            <person name="Gui C."/>
            <person name="Meng S."/>
            <person name="Li G."/>
            <person name="Viehrig K."/>
            <person name="Ye F."/>
            <person name="Su P."/>
            <person name="Kiefer A.F."/>
            <person name="Nichols A."/>
            <person name="Cepeda A.J."/>
            <person name="Yan W."/>
            <person name="Fan B."/>
            <person name="Jiang Y."/>
            <person name="Adhikari A."/>
            <person name="Zheng C.-J."/>
            <person name="Schuster L."/>
            <person name="Cowan T.M."/>
            <person name="Smanski M.J."/>
            <person name="Chevrette M.G."/>
            <person name="De Carvalho L.P.S."/>
            <person name="Shen B."/>
        </authorList>
    </citation>
    <scope>NUCLEOTIDE SEQUENCE [LARGE SCALE GENOMIC DNA]</scope>
    <source>
        <strain evidence="2 3">NPDC017990</strain>
    </source>
</reference>
<dbReference type="EMBL" id="JBIRGQ010000014">
    <property type="protein sequence ID" value="MFH8551672.1"/>
    <property type="molecule type" value="Genomic_DNA"/>
</dbReference>
<evidence type="ECO:0000313" key="2">
    <source>
        <dbReference type="EMBL" id="MFH8551672.1"/>
    </source>
</evidence>
<evidence type="ECO:0000313" key="3">
    <source>
        <dbReference type="Proteomes" id="UP001610818"/>
    </source>
</evidence>
<gene>
    <name evidence="2" type="ORF">ACH4F9_42515</name>
</gene>